<reference evidence="1 2" key="1">
    <citation type="submission" date="2019-10" db="EMBL/GenBank/DDBJ databases">
        <authorList>
            <person name="Karimi E."/>
        </authorList>
    </citation>
    <scope>NUCLEOTIDE SEQUENCE [LARGE SCALE GENOMIC DNA]</scope>
    <source>
        <strain evidence="1">Exiguobacterium sp. 9Y</strain>
    </source>
</reference>
<accession>A0A653IFQ3</accession>
<dbReference type="EMBL" id="CABWKQ010000029">
    <property type="protein sequence ID" value="VWX37710.1"/>
    <property type="molecule type" value="Genomic_DNA"/>
</dbReference>
<proteinExistence type="predicted"/>
<name>A0A653IFQ3_9BACL</name>
<evidence type="ECO:0000313" key="2">
    <source>
        <dbReference type="Proteomes" id="UP000439752"/>
    </source>
</evidence>
<protein>
    <submittedName>
        <fullName evidence="1">Uncharacterized protein</fullName>
    </submittedName>
</protein>
<sequence length="214" mass="24954">MRKTTHSLQPVLTEDEKIIRLIQGLHHIHPTPMKAAHYQKLAAHLPYPSLEELKQRFGSWTNLLQQAGIITETELNAFERHTLNRPRTGTASKTRWTIEQSIAHYVETHGTRVTIKRYSELRMIERRMVSANTIIRHYGTWKNALAQFKLTSNGCFSDADCLDGLRRAHDALGDRMTSQTYAVWAREQHAPSLTLLIERFSSWREAVRYYEMQR</sequence>
<organism evidence="1 2">
    <name type="scientific">Exiguobacterium oxidotolerans</name>
    <dbReference type="NCBI Taxonomy" id="223958"/>
    <lineage>
        <taxon>Bacteria</taxon>
        <taxon>Bacillati</taxon>
        <taxon>Bacillota</taxon>
        <taxon>Bacilli</taxon>
        <taxon>Bacillales</taxon>
        <taxon>Bacillales Family XII. Incertae Sedis</taxon>
        <taxon>Exiguobacterium</taxon>
    </lineage>
</organism>
<dbReference type="Proteomes" id="UP000439752">
    <property type="component" value="Unassembled WGS sequence"/>
</dbReference>
<gene>
    <name evidence="1" type="ORF">EXIGUO9Y_350007</name>
</gene>
<dbReference type="AlphaFoldDB" id="A0A653IFQ3"/>
<evidence type="ECO:0000313" key="1">
    <source>
        <dbReference type="EMBL" id="VWX37710.1"/>
    </source>
</evidence>
<keyword evidence="2" id="KW-1185">Reference proteome</keyword>
<dbReference type="RefSeq" id="WP_159173675.1">
    <property type="nucleotide sequence ID" value="NZ_LR732312.1"/>
</dbReference>